<feature type="non-terminal residue" evidence="2">
    <location>
        <position position="1"/>
    </location>
</feature>
<dbReference type="Gene3D" id="3.20.20.210">
    <property type="match status" value="1"/>
</dbReference>
<dbReference type="BioCyc" id="LINT1001599:G11K9-3288-MONOMER"/>
<proteinExistence type="predicted"/>
<protein>
    <submittedName>
        <fullName evidence="2">Uroporphyrinogen decarboxylase domain protein</fullName>
    </submittedName>
</protein>
<reference evidence="2 3" key="1">
    <citation type="submission" date="2013-02" db="EMBL/GenBank/DDBJ databases">
        <authorList>
            <person name="Harkins D.M."/>
            <person name="Durkin A.S."/>
            <person name="Brinkac L.M."/>
            <person name="Haft D.H."/>
            <person name="Selengut J.D."/>
            <person name="Sanka R."/>
            <person name="DePew J."/>
            <person name="Purushe J."/>
            <person name="Tulsiani S.M."/>
            <person name="Graham G.C."/>
            <person name="Burns M.-A."/>
            <person name="Dohnt M.F."/>
            <person name="Smythe L.D."/>
            <person name="McKay D.B."/>
            <person name="Craig S.B."/>
            <person name="Vinetz J.M."/>
            <person name="Sutton G.G."/>
            <person name="Nierman W.C."/>
            <person name="Fouts D.E."/>
        </authorList>
    </citation>
    <scope>NUCLEOTIDE SEQUENCE [LARGE SCALE GENOMIC DNA]</scope>
    <source>
        <strain evidence="2 3">LT2186</strain>
    </source>
</reference>
<dbReference type="AlphaFoldDB" id="M3IAA6"/>
<dbReference type="GO" id="GO:0004853">
    <property type="term" value="F:uroporphyrinogen decarboxylase activity"/>
    <property type="evidence" value="ECO:0007669"/>
    <property type="project" value="InterPro"/>
</dbReference>
<evidence type="ECO:0000313" key="3">
    <source>
        <dbReference type="Proteomes" id="UP000011776"/>
    </source>
</evidence>
<organism evidence="2 3">
    <name type="scientific">Leptospira interrogans serovar Grippotyphosa str. LT2186</name>
    <dbReference type="NCBI Taxonomy" id="1001599"/>
    <lineage>
        <taxon>Bacteria</taxon>
        <taxon>Pseudomonadati</taxon>
        <taxon>Spirochaetota</taxon>
        <taxon>Spirochaetia</taxon>
        <taxon>Leptospirales</taxon>
        <taxon>Leptospiraceae</taxon>
        <taxon>Leptospira</taxon>
    </lineage>
</organism>
<accession>M3IAA6</accession>
<dbReference type="Proteomes" id="UP000011776">
    <property type="component" value="Unassembled WGS sequence"/>
</dbReference>
<evidence type="ECO:0000259" key="1">
    <source>
        <dbReference type="Pfam" id="PF01208"/>
    </source>
</evidence>
<evidence type="ECO:0000313" key="2">
    <source>
        <dbReference type="EMBL" id="EMG12777.1"/>
    </source>
</evidence>
<dbReference type="EMBL" id="AFME02000067">
    <property type="protein sequence ID" value="EMG12777.1"/>
    <property type="molecule type" value="Genomic_DNA"/>
</dbReference>
<dbReference type="Pfam" id="PF01208">
    <property type="entry name" value="URO-D"/>
    <property type="match status" value="1"/>
</dbReference>
<feature type="domain" description="Uroporphyrinogen decarboxylase (URO-D)" evidence="1">
    <location>
        <begin position="3"/>
        <end position="32"/>
    </location>
</feature>
<gene>
    <name evidence="2" type="ORF">LEP1GSC151_5573</name>
</gene>
<name>M3IAA6_LEPIR</name>
<dbReference type="InterPro" id="IPR000257">
    <property type="entry name" value="Uroporphyrinogen_deCOase"/>
</dbReference>
<dbReference type="InterPro" id="IPR038071">
    <property type="entry name" value="UROD/MetE-like_sf"/>
</dbReference>
<sequence length="35" mass="4007">AERIGWVCGLGHGVMPKTPEYNVKTFVEIVRDTFR</sequence>
<dbReference type="GO" id="GO:0006779">
    <property type="term" value="P:porphyrin-containing compound biosynthetic process"/>
    <property type="evidence" value="ECO:0007669"/>
    <property type="project" value="InterPro"/>
</dbReference>
<comment type="caution">
    <text evidence="2">The sequence shown here is derived from an EMBL/GenBank/DDBJ whole genome shotgun (WGS) entry which is preliminary data.</text>
</comment>